<proteinExistence type="predicted"/>
<keyword evidence="3" id="KW-1185">Reference proteome</keyword>
<protein>
    <submittedName>
        <fullName evidence="2">Uncharacterized protein</fullName>
    </submittedName>
</protein>
<reference evidence="2 3" key="1">
    <citation type="submission" date="2016-09" db="EMBL/GenBank/DDBJ databases">
        <title>Extensive genetic diversity and differential bi-allelic expression allows diatom success in the polar Southern Ocean.</title>
        <authorList>
            <consortium name="DOE Joint Genome Institute"/>
            <person name="Mock T."/>
            <person name="Otillar R.P."/>
            <person name="Strauss J."/>
            <person name="Dupont C."/>
            <person name="Frickenhaus S."/>
            <person name="Maumus F."/>
            <person name="Mcmullan M."/>
            <person name="Sanges R."/>
            <person name="Schmutz J."/>
            <person name="Toseland A."/>
            <person name="Valas R."/>
            <person name="Veluchamy A."/>
            <person name="Ward B.J."/>
            <person name="Allen A."/>
            <person name="Barry K."/>
            <person name="Falciatore A."/>
            <person name="Ferrante M."/>
            <person name="Fortunato A.E."/>
            <person name="Gloeckner G."/>
            <person name="Gruber A."/>
            <person name="Hipkin R."/>
            <person name="Janech M."/>
            <person name="Kroth P."/>
            <person name="Leese F."/>
            <person name="Lindquist E."/>
            <person name="Lyon B.R."/>
            <person name="Martin J."/>
            <person name="Mayer C."/>
            <person name="Parker M."/>
            <person name="Quesneville H."/>
            <person name="Raymond J."/>
            <person name="Uhlig C."/>
            <person name="Valentin K.U."/>
            <person name="Worden A.Z."/>
            <person name="Armbrust E.V."/>
            <person name="Bowler C."/>
            <person name="Green B."/>
            <person name="Moulton V."/>
            <person name="Van Oosterhout C."/>
            <person name="Grigoriev I."/>
        </authorList>
    </citation>
    <scope>NUCLEOTIDE SEQUENCE [LARGE SCALE GENOMIC DNA]</scope>
    <source>
        <strain evidence="2 3">CCMP1102</strain>
    </source>
</reference>
<gene>
    <name evidence="2" type="ORF">FRACYDRAFT_240243</name>
</gene>
<dbReference type="InParanoid" id="A0A1E7FBL1"/>
<dbReference type="EMBL" id="KV784359">
    <property type="protein sequence ID" value="OEU15551.1"/>
    <property type="molecule type" value="Genomic_DNA"/>
</dbReference>
<dbReference type="OrthoDB" id="52894at2759"/>
<feature type="region of interest" description="Disordered" evidence="1">
    <location>
        <begin position="346"/>
        <end position="374"/>
    </location>
</feature>
<evidence type="ECO:0000313" key="2">
    <source>
        <dbReference type="EMBL" id="OEU15551.1"/>
    </source>
</evidence>
<dbReference type="KEGG" id="fcy:FRACYDRAFT_240243"/>
<name>A0A1E7FBL1_9STRA</name>
<dbReference type="Proteomes" id="UP000095751">
    <property type="component" value="Unassembled WGS sequence"/>
</dbReference>
<evidence type="ECO:0000313" key="3">
    <source>
        <dbReference type="Proteomes" id="UP000095751"/>
    </source>
</evidence>
<feature type="region of interest" description="Disordered" evidence="1">
    <location>
        <begin position="530"/>
        <end position="549"/>
    </location>
</feature>
<feature type="compositionally biased region" description="Basic and acidic residues" evidence="1">
    <location>
        <begin position="12"/>
        <end position="29"/>
    </location>
</feature>
<dbReference type="AlphaFoldDB" id="A0A1E7FBL1"/>
<organism evidence="2 3">
    <name type="scientific">Fragilariopsis cylindrus CCMP1102</name>
    <dbReference type="NCBI Taxonomy" id="635003"/>
    <lineage>
        <taxon>Eukaryota</taxon>
        <taxon>Sar</taxon>
        <taxon>Stramenopiles</taxon>
        <taxon>Ochrophyta</taxon>
        <taxon>Bacillariophyta</taxon>
        <taxon>Bacillariophyceae</taxon>
        <taxon>Bacillariophycidae</taxon>
        <taxon>Bacillariales</taxon>
        <taxon>Bacillariaceae</taxon>
        <taxon>Fragilariopsis</taxon>
    </lineage>
</organism>
<accession>A0A1E7FBL1</accession>
<feature type="region of interest" description="Disordered" evidence="1">
    <location>
        <begin position="1"/>
        <end position="51"/>
    </location>
</feature>
<feature type="compositionally biased region" description="Basic residues" evidence="1">
    <location>
        <begin position="356"/>
        <end position="365"/>
    </location>
</feature>
<feature type="compositionally biased region" description="Polar residues" evidence="1">
    <location>
        <begin position="1"/>
        <end position="11"/>
    </location>
</feature>
<sequence>MVDGSQVCSDPTESRANDSSRKYRGDNIRRRLQRLRSSTDKKIQYSNSTLSSKSQIDLNEVQFLDVDENNDSLAPNNSLLDEGERKCYQEVPRPVQHQQQQQKQRQKHEYNSRTAFHVRLSIGYMTGLKIDKIDKRNKQQPSNNRITVGFVELASSGRYTALSQPLLINVEEKAKTMKILWANQRGGEEISKSKSRRRLHFSLLLEKESNTYDARDDNNDDSTLCSNSTHVPEVVKLLVGLKCGDERIPLGIASIVVNGRETNEQKMDLRLHPVSGPSTGTKTKRGIFGKKQRCSFTNGDLTYKLASNATLRVKADIKTAYPDQDGAEIWGNDEASYTTKWTFDAGRAAPPQISPKTRKVARKRPTATATENEGDVDSRFHIHPKENAQTNDKIDHSLDTDFYISPSRRHERLLHQAPVEHVSISESNDMMSFVSGMTNNGYDNSWSSSCAPLCCGEEFDYSMYSKSRYRGLLPGSFSFDSSQVTDDDIQVHNFNSELETYNSSTEGDSWTVLTKKLLLGNGNKIRINKYRRRPPNRLEKPRKTNGTTDDDVVALEVPVGTFNVAQRTIECHADKVGVDTDDLFDGMD</sequence>
<evidence type="ECO:0000256" key="1">
    <source>
        <dbReference type="SAM" id="MobiDB-lite"/>
    </source>
</evidence>